<dbReference type="PANTHER" id="PTHR47634:SF9">
    <property type="entry name" value="PROTEIN KINASE DOMAIN-CONTAINING PROTEIN-RELATED"/>
    <property type="match status" value="1"/>
</dbReference>
<dbReference type="EC" id="2.7.11.1" evidence="1"/>
<keyword evidence="11" id="KW-1185">Reference proteome</keyword>
<dbReference type="Pfam" id="PF00069">
    <property type="entry name" value="Pkinase"/>
    <property type="match status" value="1"/>
</dbReference>
<evidence type="ECO:0000256" key="7">
    <source>
        <dbReference type="ARBA" id="ARBA00047899"/>
    </source>
</evidence>
<dbReference type="Gene3D" id="3.30.200.20">
    <property type="entry name" value="Phosphorylase Kinase, domain 1"/>
    <property type="match status" value="1"/>
</dbReference>
<dbReference type="EMBL" id="JAPDFR010000001">
    <property type="protein sequence ID" value="KAK0390767.1"/>
    <property type="molecule type" value="Genomic_DNA"/>
</dbReference>
<evidence type="ECO:0000256" key="6">
    <source>
        <dbReference type="ARBA" id="ARBA00022840"/>
    </source>
</evidence>
<dbReference type="Gene3D" id="1.10.510.10">
    <property type="entry name" value="Transferase(Phosphotransferase) domain 1"/>
    <property type="match status" value="1"/>
</dbReference>
<evidence type="ECO:0000256" key="2">
    <source>
        <dbReference type="ARBA" id="ARBA00022527"/>
    </source>
</evidence>
<name>A0AA39LB42_SARSR</name>
<accession>A0AA39LB42</accession>
<comment type="caution">
    <text evidence="10">The sequence shown here is derived from an EMBL/GenBank/DDBJ whole genome shotgun (WGS) entry which is preliminary data.</text>
</comment>
<dbReference type="Proteomes" id="UP001175261">
    <property type="component" value="Unassembled WGS sequence"/>
</dbReference>
<dbReference type="AlphaFoldDB" id="A0AA39LB42"/>
<dbReference type="GO" id="GO:0005737">
    <property type="term" value="C:cytoplasm"/>
    <property type="evidence" value="ECO:0007669"/>
    <property type="project" value="TreeGrafter"/>
</dbReference>
<reference evidence="10" key="1">
    <citation type="submission" date="2022-10" db="EMBL/GenBank/DDBJ databases">
        <title>Determination and structural analysis of whole genome sequence of Sarocladium strictum F4-1.</title>
        <authorList>
            <person name="Hu L."/>
            <person name="Jiang Y."/>
        </authorList>
    </citation>
    <scope>NUCLEOTIDE SEQUENCE</scope>
    <source>
        <strain evidence="10">F4-1</strain>
    </source>
</reference>
<evidence type="ECO:0000313" key="11">
    <source>
        <dbReference type="Proteomes" id="UP001175261"/>
    </source>
</evidence>
<keyword evidence="3" id="KW-0808">Transferase</keyword>
<dbReference type="SUPFAM" id="SSF56112">
    <property type="entry name" value="Protein kinase-like (PK-like)"/>
    <property type="match status" value="1"/>
</dbReference>
<dbReference type="InterPro" id="IPR000719">
    <property type="entry name" value="Prot_kinase_dom"/>
</dbReference>
<dbReference type="GO" id="GO:0000245">
    <property type="term" value="P:spliceosomal complex assembly"/>
    <property type="evidence" value="ECO:0007669"/>
    <property type="project" value="TreeGrafter"/>
</dbReference>
<evidence type="ECO:0000256" key="4">
    <source>
        <dbReference type="ARBA" id="ARBA00022741"/>
    </source>
</evidence>
<dbReference type="GO" id="GO:0050684">
    <property type="term" value="P:regulation of mRNA processing"/>
    <property type="evidence" value="ECO:0007669"/>
    <property type="project" value="TreeGrafter"/>
</dbReference>
<evidence type="ECO:0000256" key="8">
    <source>
        <dbReference type="ARBA" id="ARBA00048679"/>
    </source>
</evidence>
<evidence type="ECO:0000259" key="9">
    <source>
        <dbReference type="PROSITE" id="PS50011"/>
    </source>
</evidence>
<dbReference type="GO" id="GO:0005634">
    <property type="term" value="C:nucleus"/>
    <property type="evidence" value="ECO:0007669"/>
    <property type="project" value="TreeGrafter"/>
</dbReference>
<evidence type="ECO:0000313" key="10">
    <source>
        <dbReference type="EMBL" id="KAK0390767.1"/>
    </source>
</evidence>
<dbReference type="PROSITE" id="PS50011">
    <property type="entry name" value="PROTEIN_KINASE_DOM"/>
    <property type="match status" value="1"/>
</dbReference>
<dbReference type="InterPro" id="IPR051334">
    <property type="entry name" value="SRPK"/>
</dbReference>
<evidence type="ECO:0000256" key="1">
    <source>
        <dbReference type="ARBA" id="ARBA00012513"/>
    </source>
</evidence>
<protein>
    <recommendedName>
        <fullName evidence="1">non-specific serine/threonine protein kinase</fullName>
        <ecNumber evidence="1">2.7.11.1</ecNumber>
    </recommendedName>
</protein>
<dbReference type="InterPro" id="IPR011009">
    <property type="entry name" value="Kinase-like_dom_sf"/>
</dbReference>
<keyword evidence="5" id="KW-0418">Kinase</keyword>
<dbReference type="GO" id="GO:0004674">
    <property type="term" value="F:protein serine/threonine kinase activity"/>
    <property type="evidence" value="ECO:0007669"/>
    <property type="project" value="UniProtKB-KW"/>
</dbReference>
<keyword evidence="6" id="KW-0067">ATP-binding</keyword>
<gene>
    <name evidence="10" type="ORF">NLU13_0270</name>
</gene>
<proteinExistence type="predicted"/>
<sequence>MAKSRRSSRQALRNVSTLPKVFPSAGFQVVPADQRPEEEALPSYRADRYYPVRIGEVFEEKYQIVGKLGFGGGSTVWACHDLKEDALMTIKVCTTGETGNKDAKQEVMISDHIRSVDAPHHPGKQRLRLVLDKFEIKGRNGRHQCLVFAPLGRPLTSFRKLFPGNVLDANVLRQTLLCVAMGLDFLHQIGVVHTDLSPNNILAGLGPEDAGIFNEIEELELLSPSPRKVLNDREIYLSYELPITHGAPVITDYGAARLGEPGEKHTGDVMPGVYRAPEIIMRSEWDCKIDMWSLGVMVWDLFEGGRLFCAVSSEKLDDEVHLAEMVSLLGPPPREFLDRYEQSRKYWDSKGNWIAPTPIPDQSLESREVKLKGEEKDLFLKFVRKLLRWLPEDRASAEDLYQDEFLNGFVRHEGHVAGQAER</sequence>
<dbReference type="PANTHER" id="PTHR47634">
    <property type="entry name" value="PROTEIN KINASE DOMAIN-CONTAINING PROTEIN-RELATED"/>
    <property type="match status" value="1"/>
</dbReference>
<dbReference type="GO" id="GO:0005524">
    <property type="term" value="F:ATP binding"/>
    <property type="evidence" value="ECO:0007669"/>
    <property type="project" value="UniProtKB-KW"/>
</dbReference>
<evidence type="ECO:0000256" key="3">
    <source>
        <dbReference type="ARBA" id="ARBA00022679"/>
    </source>
</evidence>
<keyword evidence="2" id="KW-0723">Serine/threonine-protein kinase</keyword>
<comment type="catalytic activity">
    <reaction evidence="7">
        <text>L-threonyl-[protein] + ATP = O-phospho-L-threonyl-[protein] + ADP + H(+)</text>
        <dbReference type="Rhea" id="RHEA:46608"/>
        <dbReference type="Rhea" id="RHEA-COMP:11060"/>
        <dbReference type="Rhea" id="RHEA-COMP:11605"/>
        <dbReference type="ChEBI" id="CHEBI:15378"/>
        <dbReference type="ChEBI" id="CHEBI:30013"/>
        <dbReference type="ChEBI" id="CHEBI:30616"/>
        <dbReference type="ChEBI" id="CHEBI:61977"/>
        <dbReference type="ChEBI" id="CHEBI:456216"/>
        <dbReference type="EC" id="2.7.11.1"/>
    </reaction>
</comment>
<feature type="domain" description="Protein kinase" evidence="9">
    <location>
        <begin position="62"/>
        <end position="406"/>
    </location>
</feature>
<evidence type="ECO:0000256" key="5">
    <source>
        <dbReference type="ARBA" id="ARBA00022777"/>
    </source>
</evidence>
<organism evidence="10 11">
    <name type="scientific">Sarocladium strictum</name>
    <name type="common">Black bundle disease fungus</name>
    <name type="synonym">Acremonium strictum</name>
    <dbReference type="NCBI Taxonomy" id="5046"/>
    <lineage>
        <taxon>Eukaryota</taxon>
        <taxon>Fungi</taxon>
        <taxon>Dikarya</taxon>
        <taxon>Ascomycota</taxon>
        <taxon>Pezizomycotina</taxon>
        <taxon>Sordariomycetes</taxon>
        <taxon>Hypocreomycetidae</taxon>
        <taxon>Hypocreales</taxon>
        <taxon>Sarocladiaceae</taxon>
        <taxon>Sarocladium</taxon>
    </lineage>
</organism>
<comment type="catalytic activity">
    <reaction evidence="8">
        <text>L-seryl-[protein] + ATP = O-phospho-L-seryl-[protein] + ADP + H(+)</text>
        <dbReference type="Rhea" id="RHEA:17989"/>
        <dbReference type="Rhea" id="RHEA-COMP:9863"/>
        <dbReference type="Rhea" id="RHEA-COMP:11604"/>
        <dbReference type="ChEBI" id="CHEBI:15378"/>
        <dbReference type="ChEBI" id="CHEBI:29999"/>
        <dbReference type="ChEBI" id="CHEBI:30616"/>
        <dbReference type="ChEBI" id="CHEBI:83421"/>
        <dbReference type="ChEBI" id="CHEBI:456216"/>
        <dbReference type="EC" id="2.7.11.1"/>
    </reaction>
</comment>
<dbReference type="SMART" id="SM00220">
    <property type="entry name" value="S_TKc"/>
    <property type="match status" value="1"/>
</dbReference>
<keyword evidence="4" id="KW-0547">Nucleotide-binding</keyword>